<reference evidence="6 7" key="1">
    <citation type="submission" date="2022-02" db="EMBL/GenBank/DDBJ databases">
        <authorList>
            <person name="Min J."/>
        </authorList>
    </citation>
    <scope>NUCLEOTIDE SEQUENCE [LARGE SCALE GENOMIC DNA]</scope>
    <source>
        <strain evidence="6 7">GR10-1</strain>
    </source>
</reference>
<dbReference type="Gene3D" id="1.10.287.130">
    <property type="match status" value="1"/>
</dbReference>
<keyword evidence="4" id="KW-0472">Membrane</keyword>
<evidence type="ECO:0000256" key="3">
    <source>
        <dbReference type="ARBA" id="ARBA00022553"/>
    </source>
</evidence>
<keyword evidence="4" id="KW-1133">Transmembrane helix</keyword>
<evidence type="ECO:0000259" key="5">
    <source>
        <dbReference type="PROSITE" id="PS50109"/>
    </source>
</evidence>
<dbReference type="Pfam" id="PF07495">
    <property type="entry name" value="Y_Y_Y"/>
    <property type="match status" value="1"/>
</dbReference>
<accession>A0ABS9SL36</accession>
<dbReference type="InterPro" id="IPR015943">
    <property type="entry name" value="WD40/YVTN_repeat-like_dom_sf"/>
</dbReference>
<dbReference type="SMART" id="SM00388">
    <property type="entry name" value="HisKA"/>
    <property type="match status" value="1"/>
</dbReference>
<feature type="transmembrane region" description="Helical" evidence="4">
    <location>
        <begin position="371"/>
        <end position="389"/>
    </location>
</feature>
<evidence type="ECO:0000313" key="6">
    <source>
        <dbReference type="EMBL" id="MCH5599070.1"/>
    </source>
</evidence>
<dbReference type="PANTHER" id="PTHR43547">
    <property type="entry name" value="TWO-COMPONENT HISTIDINE KINASE"/>
    <property type="match status" value="1"/>
</dbReference>
<dbReference type="EMBL" id="JAKWBL010000003">
    <property type="protein sequence ID" value="MCH5599070.1"/>
    <property type="molecule type" value="Genomic_DNA"/>
</dbReference>
<dbReference type="InterPro" id="IPR013783">
    <property type="entry name" value="Ig-like_fold"/>
</dbReference>
<comment type="caution">
    <text evidence="6">The sequence shown here is derived from an EMBL/GenBank/DDBJ whole genome shotgun (WGS) entry which is preliminary data.</text>
</comment>
<dbReference type="InterPro" id="IPR011110">
    <property type="entry name" value="Reg_prop"/>
</dbReference>
<dbReference type="Pfam" id="PF02518">
    <property type="entry name" value="HATPase_c"/>
    <property type="match status" value="1"/>
</dbReference>
<dbReference type="InterPro" id="IPR003661">
    <property type="entry name" value="HisK_dim/P_dom"/>
</dbReference>
<evidence type="ECO:0000256" key="2">
    <source>
        <dbReference type="ARBA" id="ARBA00012438"/>
    </source>
</evidence>
<dbReference type="InterPro" id="IPR005467">
    <property type="entry name" value="His_kinase_dom"/>
</dbReference>
<dbReference type="PANTHER" id="PTHR43547:SF2">
    <property type="entry name" value="HYBRID SIGNAL TRANSDUCTION HISTIDINE KINASE C"/>
    <property type="match status" value="1"/>
</dbReference>
<keyword evidence="6" id="KW-0067">ATP-binding</keyword>
<proteinExistence type="predicted"/>
<dbReference type="Pfam" id="PF07494">
    <property type="entry name" value="Reg_prop"/>
    <property type="match status" value="1"/>
</dbReference>
<dbReference type="InterPro" id="IPR036890">
    <property type="entry name" value="HATPase_C_sf"/>
</dbReference>
<evidence type="ECO:0000313" key="7">
    <source>
        <dbReference type="Proteomes" id="UP001202248"/>
    </source>
</evidence>
<name>A0ABS9SL36_9BACT</name>
<dbReference type="GO" id="GO:0005524">
    <property type="term" value="F:ATP binding"/>
    <property type="evidence" value="ECO:0007669"/>
    <property type="project" value="UniProtKB-KW"/>
</dbReference>
<dbReference type="SUPFAM" id="SSF63829">
    <property type="entry name" value="Calcium-dependent phosphotriesterase"/>
    <property type="match status" value="1"/>
</dbReference>
<dbReference type="Proteomes" id="UP001202248">
    <property type="component" value="Unassembled WGS sequence"/>
</dbReference>
<dbReference type="InterPro" id="IPR003594">
    <property type="entry name" value="HATPase_dom"/>
</dbReference>
<keyword evidence="7" id="KW-1185">Reference proteome</keyword>
<gene>
    <name evidence="6" type="ORF">MKP09_14720</name>
</gene>
<dbReference type="InterPro" id="IPR004358">
    <property type="entry name" value="Sig_transdc_His_kin-like_C"/>
</dbReference>
<dbReference type="Pfam" id="PF00512">
    <property type="entry name" value="HisKA"/>
    <property type="match status" value="1"/>
</dbReference>
<comment type="catalytic activity">
    <reaction evidence="1">
        <text>ATP + protein L-histidine = ADP + protein N-phospho-L-histidine.</text>
        <dbReference type="EC" id="2.7.13.3"/>
    </reaction>
</comment>
<keyword evidence="4" id="KW-0812">Transmembrane</keyword>
<dbReference type="EC" id="2.7.13.3" evidence="2"/>
<dbReference type="PROSITE" id="PS50109">
    <property type="entry name" value="HIS_KIN"/>
    <property type="match status" value="1"/>
</dbReference>
<dbReference type="RefSeq" id="WP_240830748.1">
    <property type="nucleotide sequence ID" value="NZ_JAKWBL010000003.1"/>
</dbReference>
<dbReference type="Gene3D" id="3.30.565.10">
    <property type="entry name" value="Histidine kinase-like ATPase, C-terminal domain"/>
    <property type="match status" value="1"/>
</dbReference>
<dbReference type="Gene3D" id="2.130.10.10">
    <property type="entry name" value="YVTN repeat-like/Quinoprotein amine dehydrogenase"/>
    <property type="match status" value="1"/>
</dbReference>
<evidence type="ECO:0000256" key="4">
    <source>
        <dbReference type="SAM" id="Phobius"/>
    </source>
</evidence>
<dbReference type="InterPro" id="IPR011123">
    <property type="entry name" value="Y_Y_Y"/>
</dbReference>
<dbReference type="PRINTS" id="PR00344">
    <property type="entry name" value="BCTRLSENSOR"/>
</dbReference>
<dbReference type="SUPFAM" id="SSF47384">
    <property type="entry name" value="Homodimeric domain of signal transducing histidine kinase"/>
    <property type="match status" value="1"/>
</dbReference>
<dbReference type="Gene3D" id="2.60.40.10">
    <property type="entry name" value="Immunoglobulins"/>
    <property type="match status" value="1"/>
</dbReference>
<dbReference type="SMART" id="SM00387">
    <property type="entry name" value="HATPase_c"/>
    <property type="match status" value="1"/>
</dbReference>
<feature type="domain" description="Histidine kinase" evidence="5">
    <location>
        <begin position="425"/>
        <end position="638"/>
    </location>
</feature>
<keyword evidence="3" id="KW-0597">Phosphoprotein</keyword>
<dbReference type="SUPFAM" id="SSF55874">
    <property type="entry name" value="ATPase domain of HSP90 chaperone/DNA topoisomerase II/histidine kinase"/>
    <property type="match status" value="1"/>
</dbReference>
<sequence length="638" mass="73282">MLAVNDYLLVGTFEHGLDLLNIASGKVVRNFRMGNGGNDLSSNFINKIFHTSNGDIIICTANSVFRFDLQQQLFYPERKLPENVFYSAITEDSNGTVWIGTHNKGVFYLNRKDAGSLKLGADINKKISNTRILYLMAEGADKLWVCTIDGLYLINFKDQNFKYFSEITGLPSNIVYSIIQDDSKNYWIPTSQGLAYMKKTTGNITVFRQHNGLLNNQFNYQSAFKDQKGNIYLGSIKGLIKFNPSSLHSSSYIPPLYITSLQHPGVNLERNKIGNIRSLLTIRHVRLKHDQSTFNLEFTALNFTDPIDIEYAYKINNSEWYQIGNTRKLTFTNLSTGKYTITVRSTNGTGAWMLNEKSIDITILPPFWKSSIAYLAYAIISGLILYLFFKAFSKRQKQKHQYKMDLFMLNKEKELYQSKMEFFTNITHEIKTPLTLIKVPLEKISNNIHELPQFEKHIQIMNNNADRLFDLTNQLLDFRKIETEHYKLYLSETDIANIIRETWERFLPVMEQKSIQGKLIMPNEPVMILADKEAMVKVISNLVNNAVKYCENKIIIELKELSLKNSLCISIKNDGTLIPQQFREIIFDAFIRIGNTKTSGTGIGLSLVKSLVELHRGTIVYHPEEKFNIFVLTLPKSL</sequence>
<keyword evidence="6" id="KW-0547">Nucleotide-binding</keyword>
<dbReference type="InterPro" id="IPR036097">
    <property type="entry name" value="HisK_dim/P_sf"/>
</dbReference>
<dbReference type="CDD" id="cd00082">
    <property type="entry name" value="HisKA"/>
    <property type="match status" value="1"/>
</dbReference>
<organism evidence="6 7">
    <name type="scientific">Niabella ginsengisoli</name>
    <dbReference type="NCBI Taxonomy" id="522298"/>
    <lineage>
        <taxon>Bacteria</taxon>
        <taxon>Pseudomonadati</taxon>
        <taxon>Bacteroidota</taxon>
        <taxon>Chitinophagia</taxon>
        <taxon>Chitinophagales</taxon>
        <taxon>Chitinophagaceae</taxon>
        <taxon>Niabella</taxon>
    </lineage>
</organism>
<protein>
    <recommendedName>
        <fullName evidence="2">histidine kinase</fullName>
        <ecNumber evidence="2">2.7.13.3</ecNumber>
    </recommendedName>
</protein>
<evidence type="ECO:0000256" key="1">
    <source>
        <dbReference type="ARBA" id="ARBA00000085"/>
    </source>
</evidence>